<dbReference type="AlphaFoldDB" id="F2NGM4"/>
<evidence type="ECO:0000313" key="5">
    <source>
        <dbReference type="EMBL" id="AEB07931.1"/>
    </source>
</evidence>
<dbReference type="OrthoDB" id="9762687at2"/>
<dbReference type="EMBL" id="CP002629">
    <property type="protein sequence ID" value="AEB07931.1"/>
    <property type="molecule type" value="Genomic_DNA"/>
</dbReference>
<evidence type="ECO:0000256" key="1">
    <source>
        <dbReference type="SAM" id="MobiDB-lite"/>
    </source>
</evidence>
<keyword evidence="6" id="KW-1185">Reference proteome</keyword>
<protein>
    <submittedName>
        <fullName evidence="5">ABC-type uncharacterized transport system</fullName>
    </submittedName>
</protein>
<organism evidence="5 6">
    <name type="scientific">Desulfobacca acetoxidans (strain ATCC 700848 / DSM 11109 / ASRB2)</name>
    <dbReference type="NCBI Taxonomy" id="880072"/>
    <lineage>
        <taxon>Bacteria</taxon>
        <taxon>Pseudomonadati</taxon>
        <taxon>Thermodesulfobacteriota</taxon>
        <taxon>Desulfobaccia</taxon>
        <taxon>Desulfobaccales</taxon>
        <taxon>Desulfobaccaceae</taxon>
        <taxon>Desulfobacca</taxon>
    </lineage>
</organism>
<accession>F2NGM4</accession>
<evidence type="ECO:0000256" key="2">
    <source>
        <dbReference type="SAM" id="Phobius"/>
    </source>
</evidence>
<evidence type="ECO:0000313" key="6">
    <source>
        <dbReference type="Proteomes" id="UP000000483"/>
    </source>
</evidence>
<dbReference type="SUPFAM" id="SSF52317">
    <property type="entry name" value="Class I glutamine amidotransferase-like"/>
    <property type="match status" value="1"/>
</dbReference>
<dbReference type="InterPro" id="IPR029062">
    <property type="entry name" value="Class_I_gatase-like"/>
</dbReference>
<feature type="transmembrane region" description="Helical" evidence="2">
    <location>
        <begin position="12"/>
        <end position="37"/>
    </location>
</feature>
<evidence type="ECO:0000259" key="4">
    <source>
        <dbReference type="Pfam" id="PF23357"/>
    </source>
</evidence>
<dbReference type="STRING" id="880072.Desac_0032"/>
<dbReference type="eggNOG" id="COG3225">
    <property type="taxonomic scope" value="Bacteria"/>
</dbReference>
<gene>
    <name evidence="5" type="ordered locus">Desac_0032</name>
</gene>
<feature type="domain" description="ABC-type uncharacterised transport system" evidence="3">
    <location>
        <begin position="156"/>
        <end position="425"/>
    </location>
</feature>
<dbReference type="InterPro" id="IPR055396">
    <property type="entry name" value="DUF7088"/>
</dbReference>
<dbReference type="Pfam" id="PF23357">
    <property type="entry name" value="DUF7088"/>
    <property type="match status" value="1"/>
</dbReference>
<keyword evidence="2" id="KW-1133">Transmembrane helix</keyword>
<proteinExistence type="predicted"/>
<dbReference type="RefSeq" id="WP_013705046.1">
    <property type="nucleotide sequence ID" value="NC_015388.1"/>
</dbReference>
<feature type="domain" description="DUF7088" evidence="4">
    <location>
        <begin position="49"/>
        <end position="116"/>
    </location>
</feature>
<keyword evidence="2" id="KW-0472">Membrane</keyword>
<name>F2NGM4_DESAR</name>
<feature type="transmembrane region" description="Helical" evidence="2">
    <location>
        <begin position="457"/>
        <end position="480"/>
    </location>
</feature>
<dbReference type="Pfam" id="PF09822">
    <property type="entry name" value="ABC_transp_aux"/>
    <property type="match status" value="1"/>
</dbReference>
<feature type="region of interest" description="Disordered" evidence="1">
    <location>
        <begin position="368"/>
        <end position="390"/>
    </location>
</feature>
<reference evidence="5 6" key="1">
    <citation type="journal article" date="2011" name="Stand. Genomic Sci.">
        <title>Complete genome sequence of the acetate-degrading sulfate reducer Desulfobacca acetoxidans type strain (ASRB2).</title>
        <authorList>
            <person name="Goker M."/>
            <person name="Teshima H."/>
            <person name="Lapidus A."/>
            <person name="Nolan M."/>
            <person name="Lucas S."/>
            <person name="Hammon N."/>
            <person name="Deshpande S."/>
            <person name="Cheng J.F."/>
            <person name="Tapia R."/>
            <person name="Han C."/>
            <person name="Goodwin L."/>
            <person name="Pitluck S."/>
            <person name="Huntemann M."/>
            <person name="Liolios K."/>
            <person name="Ivanova N."/>
            <person name="Pagani I."/>
            <person name="Mavromatis K."/>
            <person name="Ovchinikova G."/>
            <person name="Pati A."/>
            <person name="Chen A."/>
            <person name="Palaniappan K."/>
            <person name="Land M."/>
            <person name="Hauser L."/>
            <person name="Brambilla E.M."/>
            <person name="Rohde M."/>
            <person name="Spring S."/>
            <person name="Detter J.C."/>
            <person name="Woyke T."/>
            <person name="Bristow J."/>
            <person name="Eisen J.A."/>
            <person name="Markowitz V."/>
            <person name="Hugenholtz P."/>
            <person name="Kyrpides N.C."/>
            <person name="Klenk H.P."/>
        </authorList>
    </citation>
    <scope>NUCLEOTIDE SEQUENCE [LARGE SCALE GENOMIC DNA]</scope>
    <source>
        <strain evidence="6">ATCC 700848 / DSM 11109 / ASRB2</strain>
    </source>
</reference>
<evidence type="ECO:0000259" key="3">
    <source>
        <dbReference type="Pfam" id="PF09822"/>
    </source>
</evidence>
<dbReference type="InterPro" id="IPR019196">
    <property type="entry name" value="ABC_transp_unknown"/>
</dbReference>
<dbReference type="Proteomes" id="UP000000483">
    <property type="component" value="Chromosome"/>
</dbReference>
<sequence length="486" mass="53777">MNIKPDPSSRKKLLYGSGSAAAVLIVLAILVFLALLAERYPWRLDLTADKSQSLSIITKNKLAEVKEPLKLTAFLPEGQSDRQAAKEVLDSYQYQNRQLSVRIVDPERQPLEAQQAGYRQPGNVLLEYQGRRQLANAATEENLTNAIRKLLHPQSKKVYFLTGHGERGLKESERGNFHVARQSLTNEGIEVQDLNLLTQSQVPTDASVLILAGPVRPLFASEIKAIENYLQRGGRVLVLLEPYKDAGLEEFLTGYGLELDNRLILDDNQVSRALGASITMPLVIQYGNHRITQDFSNVVTIFPLARPLYLAKEPPQGVHLFPLANTTSTSWAIAGQERLKSGKAEFNQQTDRKGPFTLAALVEKRLSAKAPGGKPESEKPGTAAEKPDTPNPALEKIAYLIVIGNTDFADSRYFNLSGNGDLFLNTVNFLAGEETQIAIRSEEKKAKPLILTGYQGWSLFLVCLVLIPLAVIIAGVNAYVRRRSRR</sequence>
<keyword evidence="2" id="KW-0812">Transmembrane</keyword>
<dbReference type="HOGENOM" id="CLU_018716_0_0_7"/>
<reference evidence="6" key="2">
    <citation type="submission" date="2011-03" db="EMBL/GenBank/DDBJ databases">
        <title>The complete genome of Desulfobacca acetoxidans DSM 11109.</title>
        <authorList>
            <consortium name="US DOE Joint Genome Institute (JGI-PGF)"/>
            <person name="Lucas S."/>
            <person name="Copeland A."/>
            <person name="Lapidus A."/>
            <person name="Bruce D."/>
            <person name="Goodwin L."/>
            <person name="Pitluck S."/>
            <person name="Peters L."/>
            <person name="Kyrpides N."/>
            <person name="Mavromatis K."/>
            <person name="Ivanova N."/>
            <person name="Ovchinnikova G."/>
            <person name="Teshima H."/>
            <person name="Detter J.C."/>
            <person name="Han C."/>
            <person name="Land M."/>
            <person name="Hauser L."/>
            <person name="Markowitz V."/>
            <person name="Cheng J.-F."/>
            <person name="Hugenholtz P."/>
            <person name="Woyke T."/>
            <person name="Wu D."/>
            <person name="Spring S."/>
            <person name="Schueler E."/>
            <person name="Brambilla E."/>
            <person name="Klenk H.-P."/>
            <person name="Eisen J.A."/>
        </authorList>
    </citation>
    <scope>NUCLEOTIDE SEQUENCE [LARGE SCALE GENOMIC DNA]</scope>
    <source>
        <strain evidence="6">ATCC 700848 / DSM 11109 / ASRB2</strain>
    </source>
</reference>
<dbReference type="KEGG" id="dao:Desac_0032"/>